<dbReference type="OrthoDB" id="9806388at2"/>
<gene>
    <name evidence="3" type="ORF">C7450_112138</name>
</gene>
<evidence type="ECO:0000313" key="3">
    <source>
        <dbReference type="EMBL" id="PXW54109.1"/>
    </source>
</evidence>
<dbReference type="SUPFAM" id="SSF55920">
    <property type="entry name" value="Creatinase/aminopeptidase"/>
    <property type="match status" value="1"/>
</dbReference>
<dbReference type="GO" id="GO:0004177">
    <property type="term" value="F:aminopeptidase activity"/>
    <property type="evidence" value="ECO:0007669"/>
    <property type="project" value="UniProtKB-KW"/>
</dbReference>
<dbReference type="InterPro" id="IPR050659">
    <property type="entry name" value="Peptidase_M24B"/>
</dbReference>
<keyword evidence="3" id="KW-0031">Aminopeptidase</keyword>
<comment type="caution">
    <text evidence="3">The sequence shown here is derived from an EMBL/GenBank/DDBJ whole genome shotgun (WGS) entry which is preliminary data.</text>
</comment>
<protein>
    <submittedName>
        <fullName evidence="3">Xaa-Pro aminopeptidase</fullName>
    </submittedName>
</protein>
<feature type="domain" description="Peptidase M24" evidence="1">
    <location>
        <begin position="146"/>
        <end position="349"/>
    </location>
</feature>
<dbReference type="PANTHER" id="PTHR46112">
    <property type="entry name" value="AMINOPEPTIDASE"/>
    <property type="match status" value="1"/>
</dbReference>
<keyword evidence="3" id="KW-0645">Protease</keyword>
<evidence type="ECO:0000259" key="2">
    <source>
        <dbReference type="Pfam" id="PF01321"/>
    </source>
</evidence>
<organism evidence="3 4">
    <name type="scientific">Chelatococcus asaccharovorans</name>
    <dbReference type="NCBI Taxonomy" id="28210"/>
    <lineage>
        <taxon>Bacteria</taxon>
        <taxon>Pseudomonadati</taxon>
        <taxon>Pseudomonadota</taxon>
        <taxon>Alphaproteobacteria</taxon>
        <taxon>Hyphomicrobiales</taxon>
        <taxon>Chelatococcaceae</taxon>
        <taxon>Chelatococcus</taxon>
    </lineage>
</organism>
<dbReference type="InterPro" id="IPR029149">
    <property type="entry name" value="Creatin/AminoP/Spt16_N"/>
</dbReference>
<dbReference type="Pfam" id="PF00557">
    <property type="entry name" value="Peptidase_M24"/>
    <property type="match status" value="1"/>
</dbReference>
<feature type="domain" description="Creatinase N-terminal" evidence="2">
    <location>
        <begin position="8"/>
        <end position="136"/>
    </location>
</feature>
<dbReference type="Gene3D" id="3.40.350.10">
    <property type="entry name" value="Creatinase/prolidase N-terminal domain"/>
    <property type="match status" value="1"/>
</dbReference>
<dbReference type="SUPFAM" id="SSF53092">
    <property type="entry name" value="Creatinase/prolidase N-terminal domain"/>
    <property type="match status" value="1"/>
</dbReference>
<keyword evidence="4" id="KW-1185">Reference proteome</keyword>
<dbReference type="InterPro" id="IPR000994">
    <property type="entry name" value="Pept_M24"/>
</dbReference>
<dbReference type="PANTHER" id="PTHR46112:SF3">
    <property type="entry name" value="AMINOPEPTIDASE YPDF"/>
    <property type="match status" value="1"/>
</dbReference>
<dbReference type="AlphaFoldDB" id="A0A2V3TZ33"/>
<accession>A0A2V3TZ33</accession>
<dbReference type="Proteomes" id="UP000248021">
    <property type="component" value="Unassembled WGS sequence"/>
</dbReference>
<evidence type="ECO:0000313" key="4">
    <source>
        <dbReference type="Proteomes" id="UP000248021"/>
    </source>
</evidence>
<dbReference type="EMBL" id="QJJK01000012">
    <property type="protein sequence ID" value="PXW54109.1"/>
    <property type="molecule type" value="Genomic_DNA"/>
</dbReference>
<proteinExistence type="predicted"/>
<dbReference type="RefSeq" id="WP_110377349.1">
    <property type="nucleotide sequence ID" value="NZ_JAHBRY010000002.1"/>
</dbReference>
<sequence length="366" mass="39523">MSDLFSTRRDRARRALRSADIDLLLLGPGPGFRYFAGKNAIATERFVALAIGADGRDRIFTPRLQAPLYAGIAGVDIAIWDEAENPLEHVALVAQEAAARTVAVNPEFWSGFLLALKALLPDIALRSGASVIDGQRRTKGAEEIAALEAAAARIDAVWARFCATTPSMLGRTELELRADIDRLMRQEGFSEVSWVDVGAGANGASPLHHGSDHVIRAGEPVVFDFAGCFDGYYGDICRVAVSGEPSPEFQAIYDIVHDAQEAAFRAVRPGVPAEEIDAIARRIISDKGFGSYFTHRLGHGIGLAAHEEPYIVAGNATPLAAGMVFSNEPGIYIPERWGVRIEDIVVVTDDGARRLTQSPRHLVRLG</sequence>
<dbReference type="Gene3D" id="3.90.230.10">
    <property type="entry name" value="Creatinase/methionine aminopeptidase superfamily"/>
    <property type="match status" value="1"/>
</dbReference>
<dbReference type="Pfam" id="PF01321">
    <property type="entry name" value="Creatinase_N"/>
    <property type="match status" value="1"/>
</dbReference>
<evidence type="ECO:0000259" key="1">
    <source>
        <dbReference type="Pfam" id="PF00557"/>
    </source>
</evidence>
<reference evidence="3 4" key="1">
    <citation type="submission" date="2018-05" db="EMBL/GenBank/DDBJ databases">
        <title>Genomic Encyclopedia of Type Strains, Phase IV (KMG-IV): sequencing the most valuable type-strain genomes for metagenomic binning, comparative biology and taxonomic classification.</title>
        <authorList>
            <person name="Goeker M."/>
        </authorList>
    </citation>
    <scope>NUCLEOTIDE SEQUENCE [LARGE SCALE GENOMIC DNA]</scope>
    <source>
        <strain evidence="3 4">DSM 6462</strain>
    </source>
</reference>
<keyword evidence="3" id="KW-0378">Hydrolase</keyword>
<dbReference type="InterPro" id="IPR000587">
    <property type="entry name" value="Creatinase_N"/>
</dbReference>
<dbReference type="InterPro" id="IPR036005">
    <property type="entry name" value="Creatinase/aminopeptidase-like"/>
</dbReference>
<name>A0A2V3TZ33_9HYPH</name>